<keyword evidence="1" id="KW-0472">Membrane</keyword>
<keyword evidence="1" id="KW-0812">Transmembrane</keyword>
<gene>
    <name evidence="2" type="ORF">PQ455_10395</name>
</gene>
<name>A0ABY7TH75_9SPHN</name>
<dbReference type="RefSeq" id="WP_273686005.1">
    <property type="nucleotide sequence ID" value="NZ_CP117411.1"/>
</dbReference>
<sequence length="55" mass="6087">MISFIIHLWLGGIIAFYGELLLIGKPEEKADPAVLAGIAIWPIGMAMCAFDRTRR</sequence>
<organism evidence="2 3">
    <name type="scientific">Sphingomonas naphthae</name>
    <dbReference type="NCBI Taxonomy" id="1813468"/>
    <lineage>
        <taxon>Bacteria</taxon>
        <taxon>Pseudomonadati</taxon>
        <taxon>Pseudomonadota</taxon>
        <taxon>Alphaproteobacteria</taxon>
        <taxon>Sphingomonadales</taxon>
        <taxon>Sphingomonadaceae</taxon>
        <taxon>Sphingomonas</taxon>
    </lineage>
</organism>
<protein>
    <submittedName>
        <fullName evidence="2">Uncharacterized protein</fullName>
    </submittedName>
</protein>
<evidence type="ECO:0000256" key="1">
    <source>
        <dbReference type="SAM" id="Phobius"/>
    </source>
</evidence>
<proteinExistence type="predicted"/>
<evidence type="ECO:0000313" key="2">
    <source>
        <dbReference type="EMBL" id="WCT72057.1"/>
    </source>
</evidence>
<feature type="transmembrane region" description="Helical" evidence="1">
    <location>
        <begin position="30"/>
        <end position="50"/>
    </location>
</feature>
<keyword evidence="3" id="KW-1185">Reference proteome</keyword>
<keyword evidence="1" id="KW-1133">Transmembrane helix</keyword>
<evidence type="ECO:0000313" key="3">
    <source>
        <dbReference type="Proteomes" id="UP001220395"/>
    </source>
</evidence>
<dbReference type="EMBL" id="CP117411">
    <property type="protein sequence ID" value="WCT72057.1"/>
    <property type="molecule type" value="Genomic_DNA"/>
</dbReference>
<accession>A0ABY7TH75</accession>
<reference evidence="2 3" key="1">
    <citation type="submission" date="2023-02" db="EMBL/GenBank/DDBJ databases">
        <title>Genome sequence of Sphingomonas naphthae.</title>
        <authorList>
            <person name="Kim S."/>
            <person name="Heo J."/>
            <person name="Kwon S.-W."/>
        </authorList>
    </citation>
    <scope>NUCLEOTIDE SEQUENCE [LARGE SCALE GENOMIC DNA]</scope>
    <source>
        <strain evidence="2 3">KACC 18716</strain>
    </source>
</reference>
<dbReference type="Proteomes" id="UP001220395">
    <property type="component" value="Chromosome"/>
</dbReference>
<feature type="transmembrane region" description="Helical" evidence="1">
    <location>
        <begin position="7"/>
        <end position="24"/>
    </location>
</feature>